<evidence type="ECO:0000313" key="2">
    <source>
        <dbReference type="Proteomes" id="UP001164250"/>
    </source>
</evidence>
<gene>
    <name evidence="1" type="ORF">Patl1_19782</name>
</gene>
<protein>
    <submittedName>
        <fullName evidence="1">Uncharacterized protein</fullName>
    </submittedName>
</protein>
<evidence type="ECO:0000313" key="1">
    <source>
        <dbReference type="EMBL" id="KAJ0099033.1"/>
    </source>
</evidence>
<sequence length="350" mass="39241">MEGQDVADKTSGRHQEDYSLDPLLLSPPGYGCTQESSTNLDQGNMDSESNWRYSGLLRTLSRSRDCVFDFGPEPRGRSPSSFCMLGYSLKEGLAIIMWKGIPGWRVWIMWNGQSECKENGWLTYALVVPIWVRSVSSYGVLSKICRDPRWGRCYESYSKDHKVVQAMTEIILGLQGYIPSDSRKGLLYVGGKDKVAACTKHFVGDGGTTNGINENNTVIDLHELLSIHMPAYSDSIIKGVSTIMVSYSNWNGVNMHANHELVTGFLKNILKFKVSSPCFYRPHSNCTTKTWLHCLNVRVSGADKCTIPAELESDHHYVNNSKAVRESMCFMMDPRVGKRLTDLSLLTLVL</sequence>
<accession>A0ACC1BJC4</accession>
<comment type="caution">
    <text evidence="1">The sequence shown here is derived from an EMBL/GenBank/DDBJ whole genome shotgun (WGS) entry which is preliminary data.</text>
</comment>
<proteinExistence type="predicted"/>
<keyword evidence="2" id="KW-1185">Reference proteome</keyword>
<reference evidence="2" key="1">
    <citation type="journal article" date="2023" name="G3 (Bethesda)">
        <title>Genome assembly and association tests identify interacting loci associated with vigor, precocity, and sex in interspecific pistachio rootstocks.</title>
        <authorList>
            <person name="Palmer W."/>
            <person name="Jacygrad E."/>
            <person name="Sagayaradj S."/>
            <person name="Cavanaugh K."/>
            <person name="Han R."/>
            <person name="Bertier L."/>
            <person name="Beede B."/>
            <person name="Kafkas S."/>
            <person name="Golino D."/>
            <person name="Preece J."/>
            <person name="Michelmore R."/>
        </authorList>
    </citation>
    <scope>NUCLEOTIDE SEQUENCE [LARGE SCALE GENOMIC DNA]</scope>
</reference>
<dbReference type="EMBL" id="CM047900">
    <property type="protein sequence ID" value="KAJ0099033.1"/>
    <property type="molecule type" value="Genomic_DNA"/>
</dbReference>
<organism evidence="1 2">
    <name type="scientific">Pistacia atlantica</name>
    <dbReference type="NCBI Taxonomy" id="434234"/>
    <lineage>
        <taxon>Eukaryota</taxon>
        <taxon>Viridiplantae</taxon>
        <taxon>Streptophyta</taxon>
        <taxon>Embryophyta</taxon>
        <taxon>Tracheophyta</taxon>
        <taxon>Spermatophyta</taxon>
        <taxon>Magnoliopsida</taxon>
        <taxon>eudicotyledons</taxon>
        <taxon>Gunneridae</taxon>
        <taxon>Pentapetalae</taxon>
        <taxon>rosids</taxon>
        <taxon>malvids</taxon>
        <taxon>Sapindales</taxon>
        <taxon>Anacardiaceae</taxon>
        <taxon>Pistacia</taxon>
    </lineage>
</organism>
<name>A0ACC1BJC4_9ROSI</name>
<dbReference type="Proteomes" id="UP001164250">
    <property type="component" value="Chromosome 4"/>
</dbReference>